<keyword evidence="2" id="KW-1185">Reference proteome</keyword>
<organism evidence="1 2">
    <name type="scientific">Empedobacter stercoris</name>
    <dbReference type="NCBI Taxonomy" id="1628248"/>
    <lineage>
        <taxon>Bacteria</taxon>
        <taxon>Pseudomonadati</taxon>
        <taxon>Bacteroidota</taxon>
        <taxon>Flavobacteriia</taxon>
        <taxon>Flavobacteriales</taxon>
        <taxon>Weeksellaceae</taxon>
        <taxon>Empedobacter</taxon>
    </lineage>
</organism>
<gene>
    <name evidence="1" type="ORF">HMH06_02690</name>
</gene>
<evidence type="ECO:0000313" key="1">
    <source>
        <dbReference type="EMBL" id="NOJ74755.1"/>
    </source>
</evidence>
<dbReference type="Proteomes" id="UP000580344">
    <property type="component" value="Unassembled WGS sequence"/>
</dbReference>
<comment type="caution">
    <text evidence="1">The sequence shown here is derived from an EMBL/GenBank/DDBJ whole genome shotgun (WGS) entry which is preliminary data.</text>
</comment>
<protein>
    <recommendedName>
        <fullName evidence="3">YopX protein domain-containing protein</fullName>
    </recommendedName>
</protein>
<accession>A0ABX1WJM2</accession>
<sequence>MKTIGYYRLRNKNKIEGYAKEMNGVTYFKGYNEFTWHETSLPFDTIDIGIGVKDKRNRRLFTNDIVLYKVSCKPFLRSGFVAYEPNKREFGIIDQQSFHFTPFYIDNFCLFDKDKLEVISHLFTKKEVSKGL</sequence>
<reference evidence="1 2" key="1">
    <citation type="submission" date="2020-05" db="EMBL/GenBank/DDBJ databases">
        <title>Tigecycline resistant gene in Empedobacter stercoris.</title>
        <authorList>
            <person name="Chen Y."/>
            <person name="Cheng Y."/>
            <person name="Zhou K."/>
        </authorList>
    </citation>
    <scope>NUCLEOTIDE SEQUENCE [LARGE SCALE GENOMIC DNA]</scope>
    <source>
        <strain evidence="1 2">ES202</strain>
    </source>
</reference>
<dbReference type="RefSeq" id="WP_171622076.1">
    <property type="nucleotide sequence ID" value="NZ_CBCRZD010000045.1"/>
</dbReference>
<name>A0ABX1WJM2_9FLAO</name>
<proteinExistence type="predicted"/>
<evidence type="ECO:0008006" key="3">
    <source>
        <dbReference type="Google" id="ProtNLM"/>
    </source>
</evidence>
<evidence type="ECO:0000313" key="2">
    <source>
        <dbReference type="Proteomes" id="UP000580344"/>
    </source>
</evidence>
<dbReference type="EMBL" id="JABFOQ010000003">
    <property type="protein sequence ID" value="NOJ74755.1"/>
    <property type="molecule type" value="Genomic_DNA"/>
</dbReference>